<keyword evidence="1" id="KW-0862">Zinc</keyword>
<dbReference type="OrthoDB" id="8170117at2759"/>
<feature type="binding site" evidence="1">
    <location>
        <position position="99"/>
    </location>
    <ligand>
        <name>Zn(2+)</name>
        <dbReference type="ChEBI" id="CHEBI:29105"/>
    </ligand>
</feature>
<dbReference type="Pfam" id="PF03637">
    <property type="entry name" value="Mob1_phocein"/>
    <property type="match status" value="1"/>
</dbReference>
<protein>
    <submittedName>
        <fullName evidence="2">Mob1p</fullName>
    </submittedName>
</protein>
<sequence length="150" mass="17606">MLYGTITEFCSPVTCPRMLAGDQYEYLWQDPNNPKYKRATKVSAPEYIENLMTWVQTYFNNEKYFPSKTGVPFSKDAPAVFKTILKRLFRVYAHIYCHHFEHITELKMHQHLNTSLKHFVLFCNEFQLVDAAEFAPLQELIDIMLASDGK</sequence>
<evidence type="ECO:0000313" key="2">
    <source>
        <dbReference type="EMBL" id="ANB11713.1"/>
    </source>
</evidence>
<dbReference type="GO" id="GO:0071958">
    <property type="term" value="C:new mitotic spindle pole body"/>
    <property type="evidence" value="ECO:0007669"/>
    <property type="project" value="EnsemblFungi"/>
</dbReference>
<dbReference type="SUPFAM" id="SSF101152">
    <property type="entry name" value="Mob1/phocein"/>
    <property type="match status" value="1"/>
</dbReference>
<dbReference type="AlphaFoldDB" id="A0A167CHN3"/>
<dbReference type="GO" id="GO:1903473">
    <property type="term" value="P:positive regulation of mitotic actomyosin contractile ring contraction"/>
    <property type="evidence" value="ECO:0007669"/>
    <property type="project" value="EnsemblFungi"/>
</dbReference>
<evidence type="ECO:0000256" key="1">
    <source>
        <dbReference type="PIRSR" id="PIRSR605301-1"/>
    </source>
</evidence>
<dbReference type="Proteomes" id="UP000189580">
    <property type="component" value="Chromosome c"/>
</dbReference>
<dbReference type="GO" id="GO:0031031">
    <property type="term" value="P:positive regulation of septation initiation signaling"/>
    <property type="evidence" value="ECO:0007669"/>
    <property type="project" value="EnsemblFungi"/>
</dbReference>
<name>A0A167CHN3_9ASCO</name>
<keyword evidence="1" id="KW-0479">Metal-binding</keyword>
<organism evidence="2 3">
    <name type="scientific">Sugiyamaella lignohabitans</name>
    <dbReference type="NCBI Taxonomy" id="796027"/>
    <lineage>
        <taxon>Eukaryota</taxon>
        <taxon>Fungi</taxon>
        <taxon>Dikarya</taxon>
        <taxon>Ascomycota</taxon>
        <taxon>Saccharomycotina</taxon>
        <taxon>Dipodascomycetes</taxon>
        <taxon>Dipodascales</taxon>
        <taxon>Trichomonascaceae</taxon>
        <taxon>Sugiyamaella</taxon>
    </lineage>
</organism>
<dbReference type="InterPro" id="IPR036703">
    <property type="entry name" value="MOB_kinase_act_sf"/>
</dbReference>
<dbReference type="GO" id="GO:0030295">
    <property type="term" value="F:protein kinase activator activity"/>
    <property type="evidence" value="ECO:0007669"/>
    <property type="project" value="EnsemblFungi"/>
</dbReference>
<keyword evidence="3" id="KW-1185">Reference proteome</keyword>
<dbReference type="SMART" id="SM01388">
    <property type="entry name" value="Mob1_phocein"/>
    <property type="match status" value="1"/>
</dbReference>
<feature type="binding site" evidence="1">
    <location>
        <position position="10"/>
    </location>
    <ligand>
        <name>Zn(2+)</name>
        <dbReference type="ChEBI" id="CHEBI:29105"/>
    </ligand>
</feature>
<gene>
    <name evidence="2" type="primary">MOB1</name>
    <name evidence="2" type="ORF">AWJ20_4534</name>
</gene>
<dbReference type="Gene3D" id="1.20.140.30">
    <property type="entry name" value="MOB kinase activator"/>
    <property type="match status" value="1"/>
</dbReference>
<evidence type="ECO:0000313" key="3">
    <source>
        <dbReference type="Proteomes" id="UP000189580"/>
    </source>
</evidence>
<dbReference type="GO" id="GO:0035974">
    <property type="term" value="C:meiotic spindle pole body"/>
    <property type="evidence" value="ECO:0007669"/>
    <property type="project" value="EnsemblFungi"/>
</dbReference>
<dbReference type="GO" id="GO:0071957">
    <property type="term" value="C:old mitotic spindle pole body"/>
    <property type="evidence" value="ECO:0007669"/>
    <property type="project" value="EnsemblFungi"/>
</dbReference>
<dbReference type="InterPro" id="IPR005301">
    <property type="entry name" value="MOB_kinase_act_fam"/>
</dbReference>
<proteinExistence type="predicted"/>
<dbReference type="GeneID" id="30036677"/>
<accession>A0A167CHN3</accession>
<dbReference type="GO" id="GO:0031097">
    <property type="term" value="C:medial cortex"/>
    <property type="evidence" value="ECO:0007669"/>
    <property type="project" value="EnsemblFungi"/>
</dbReference>
<feature type="binding site" evidence="1">
    <location>
        <position position="94"/>
    </location>
    <ligand>
        <name>Zn(2+)</name>
        <dbReference type="ChEBI" id="CHEBI:29105"/>
    </ligand>
</feature>
<dbReference type="RefSeq" id="XP_018734190.1">
    <property type="nucleotide sequence ID" value="XM_018881614.1"/>
</dbReference>
<dbReference type="GO" id="GO:0034973">
    <property type="term" value="C:Sid2-Mob1 complex"/>
    <property type="evidence" value="ECO:0007669"/>
    <property type="project" value="EnsemblFungi"/>
</dbReference>
<reference evidence="2 3" key="1">
    <citation type="submission" date="2016-02" db="EMBL/GenBank/DDBJ databases">
        <title>Complete genome sequence and transcriptome regulation of the pentose utilising yeast Sugiyamaella lignohabitans.</title>
        <authorList>
            <person name="Bellasio M."/>
            <person name="Peymann A."/>
            <person name="Valli M."/>
            <person name="Sipitzky M."/>
            <person name="Graf A."/>
            <person name="Sauer M."/>
            <person name="Marx H."/>
            <person name="Mattanovich D."/>
        </authorList>
    </citation>
    <scope>NUCLEOTIDE SEQUENCE [LARGE SCALE GENOMIC DNA]</scope>
    <source>
        <strain evidence="2 3">CBS 10342</strain>
    </source>
</reference>
<dbReference type="KEGG" id="slb:AWJ20_4534"/>
<dbReference type="EMBL" id="CP014500">
    <property type="protein sequence ID" value="ANB11713.1"/>
    <property type="molecule type" value="Genomic_DNA"/>
</dbReference>
<dbReference type="PANTHER" id="PTHR22599">
    <property type="entry name" value="MPS ONE BINDER KINASE ACTIVATOR-LIKE MOB"/>
    <property type="match status" value="1"/>
</dbReference>
<feature type="binding site" evidence="1">
    <location>
        <position position="15"/>
    </location>
    <ligand>
        <name>Zn(2+)</name>
        <dbReference type="ChEBI" id="CHEBI:29105"/>
    </ligand>
</feature>